<name>A0A3N0CYY2_SINP1</name>
<evidence type="ECO:0000313" key="1">
    <source>
        <dbReference type="EMBL" id="RNL68630.1"/>
    </source>
</evidence>
<keyword evidence="2" id="KW-1185">Reference proteome</keyword>
<evidence type="ECO:0000313" key="2">
    <source>
        <dbReference type="Proteomes" id="UP000267469"/>
    </source>
</evidence>
<gene>
    <name evidence="1" type="ORF">ED312_23040</name>
</gene>
<sequence>MNVSELLLKEISNFADYVQSRKKLLGLSNLALSQKTGVSDGEISKIITKKRKSVSLHSFYNIAVNTGDTIKNVQDAVYTHRSLELKKKYKLEKRTNFGLFMREEFEGENTFEIIQARTGIEKQRLIDIYFNTGAPEPYEFLLIEKAVGKEPGEMMKAYIEKYPVRKSKK</sequence>
<accession>A0A3N0CYY2</accession>
<reference evidence="1 2" key="1">
    <citation type="submission" date="2018-10" db="EMBL/GenBank/DDBJ databases">
        <title>Sinomicrobium pectinilyticum sp. nov., a pectinase-producing bacterium isolated from alkaline and saline soil, and emended description of the genus Sinomicrobium.</title>
        <authorList>
            <person name="Cheng B."/>
            <person name="Li C."/>
            <person name="Lai Q."/>
            <person name="Du M."/>
            <person name="Shao Z."/>
            <person name="Xu P."/>
            <person name="Yang C."/>
        </authorList>
    </citation>
    <scope>NUCLEOTIDE SEQUENCE [LARGE SCALE GENOMIC DNA]</scope>
    <source>
        <strain evidence="1 2">5DNS001</strain>
    </source>
</reference>
<protein>
    <submittedName>
        <fullName evidence="1">Uncharacterized protein</fullName>
    </submittedName>
</protein>
<dbReference type="Proteomes" id="UP000267469">
    <property type="component" value="Unassembled WGS sequence"/>
</dbReference>
<comment type="caution">
    <text evidence="1">The sequence shown here is derived from an EMBL/GenBank/DDBJ whole genome shotgun (WGS) entry which is preliminary data.</text>
</comment>
<dbReference type="AlphaFoldDB" id="A0A3N0CYY2"/>
<dbReference type="EMBL" id="RJTM01000190">
    <property type="protein sequence ID" value="RNL68630.1"/>
    <property type="molecule type" value="Genomic_DNA"/>
</dbReference>
<proteinExistence type="predicted"/>
<organism evidence="1 2">
    <name type="scientific">Sinomicrobium pectinilyticum</name>
    <dbReference type="NCBI Taxonomy" id="1084421"/>
    <lineage>
        <taxon>Bacteria</taxon>
        <taxon>Pseudomonadati</taxon>
        <taxon>Bacteroidota</taxon>
        <taxon>Flavobacteriia</taxon>
        <taxon>Flavobacteriales</taxon>
        <taxon>Flavobacteriaceae</taxon>
        <taxon>Sinomicrobium</taxon>
    </lineage>
</organism>
<dbReference type="OrthoDB" id="710757at2"/>